<dbReference type="InterPro" id="IPR003428">
    <property type="entry name" value="MAM33"/>
</dbReference>
<evidence type="ECO:0000256" key="1">
    <source>
        <dbReference type="SAM" id="MobiDB-lite"/>
    </source>
</evidence>
<proteinExistence type="predicted"/>
<accession>A0A2U3ECC0</accession>
<feature type="compositionally biased region" description="Basic and acidic residues" evidence="1">
    <location>
        <begin position="26"/>
        <end position="35"/>
    </location>
</feature>
<dbReference type="PANTHER" id="PTHR10826">
    <property type="entry name" value="COMPLEMENT COMPONENT 1"/>
    <property type="match status" value="1"/>
</dbReference>
<name>A0A2U3ECC0_PURLI</name>
<dbReference type="PANTHER" id="PTHR10826:SF1">
    <property type="entry name" value="COMPLEMENT COMPONENT 1 Q SUBCOMPONENT-BINDING PROTEIN, MITOCHONDRIAL"/>
    <property type="match status" value="1"/>
</dbReference>
<reference evidence="2 3" key="1">
    <citation type="journal article" date="2016" name="Front. Microbiol.">
        <title>Genome and transcriptome sequences reveal the specific parasitism of the nematophagous Purpureocillium lilacinum 36-1.</title>
        <authorList>
            <person name="Xie J."/>
            <person name="Li S."/>
            <person name="Mo C."/>
            <person name="Xiao X."/>
            <person name="Peng D."/>
            <person name="Wang G."/>
            <person name="Xiao Y."/>
        </authorList>
    </citation>
    <scope>NUCLEOTIDE SEQUENCE [LARGE SCALE GENOMIC DNA]</scope>
    <source>
        <strain evidence="2 3">36-1</strain>
    </source>
</reference>
<evidence type="ECO:0000313" key="2">
    <source>
        <dbReference type="EMBL" id="PWI72145.1"/>
    </source>
</evidence>
<evidence type="ECO:0000313" key="3">
    <source>
        <dbReference type="Proteomes" id="UP000245956"/>
    </source>
</evidence>
<feature type="compositionally biased region" description="Acidic residues" evidence="1">
    <location>
        <begin position="399"/>
        <end position="408"/>
    </location>
</feature>
<dbReference type="Gene3D" id="3.10.280.10">
    <property type="entry name" value="Mitochondrial glycoprotein"/>
    <property type="match status" value="1"/>
</dbReference>
<dbReference type="Gene3D" id="1.20.1440.170">
    <property type="entry name" value="Translation machinery-associated protein 16-like"/>
    <property type="match status" value="1"/>
</dbReference>
<organism evidence="2 3">
    <name type="scientific">Purpureocillium lilacinum</name>
    <name type="common">Paecilomyces lilacinus</name>
    <dbReference type="NCBI Taxonomy" id="33203"/>
    <lineage>
        <taxon>Eukaryota</taxon>
        <taxon>Fungi</taxon>
        <taxon>Dikarya</taxon>
        <taxon>Ascomycota</taxon>
        <taxon>Pezizomycotina</taxon>
        <taxon>Sordariomycetes</taxon>
        <taxon>Hypocreomycetidae</taxon>
        <taxon>Hypocreales</taxon>
        <taxon>Ophiocordycipitaceae</taxon>
        <taxon>Purpureocillium</taxon>
    </lineage>
</organism>
<comment type="caution">
    <text evidence="2">The sequence shown here is derived from an EMBL/GenBank/DDBJ whole genome shotgun (WGS) entry which is preliminary data.</text>
</comment>
<dbReference type="AlphaFoldDB" id="A0A2U3ECC0"/>
<feature type="region of interest" description="Disordered" evidence="1">
    <location>
        <begin position="379"/>
        <end position="408"/>
    </location>
</feature>
<dbReference type="SUPFAM" id="SSF54529">
    <property type="entry name" value="Mitochondrial glycoprotein MAM33-like"/>
    <property type="match status" value="1"/>
</dbReference>
<dbReference type="Pfam" id="PF02330">
    <property type="entry name" value="MAM33"/>
    <property type="match status" value="1"/>
</dbReference>
<feature type="region of interest" description="Disordered" evidence="1">
    <location>
        <begin position="1"/>
        <end position="35"/>
    </location>
</feature>
<dbReference type="InterPro" id="IPR021346">
    <property type="entry name" value="Tma16"/>
</dbReference>
<dbReference type="GO" id="GO:0042256">
    <property type="term" value="P:cytosolic ribosome assembly"/>
    <property type="evidence" value="ECO:0007669"/>
    <property type="project" value="TreeGrafter"/>
</dbReference>
<sequence>MPSSLSKTRKQIAKKRNGEVNALHQKSRDSQRLHKAGVRDLRLQKLAEARGKREQPIVDRVAFFQEKLKEKDDKAVDVATAQEFVEEFIGQYDEEYDSLKKARRPGRPGSAREDLLKMKIAALRTEFKNGFVIPDIIKEENVKLLAEWEGSWARLTTLPWIKVSSEGNRPADQATAAYTLTQRLAETTRAGPSQNETMFSSGHIIPSSAVHLPPSISQPSSFHTAKMLSVRTFARSAPRAISRMTASTLRASAARPVALSRASPAFVGALRPSRAAFSSTAGRRAADGETDDELSAKLESEIQIEEDMKANEQQPASVKDFLDNSPFELIDTAGQEVVKLTRSFGDEKITVSFSIADITNYDPYSEDPALEDEDLAGDDAALQGSGKQGNSASARPEEQLEEDLDEDLDEETAAPINLSIVIEKPGKTAGALNIDATAQDGNIVVENMFFYEDAKVAKVESPEAAQRRADVYPGPPFGSLDEDLQVLMERFLEERGITQAMAVFVPDYVDVKEQREYLRWLSNVKGFVDA</sequence>
<dbReference type="EMBL" id="LCWV01000006">
    <property type="protein sequence ID" value="PWI72145.1"/>
    <property type="molecule type" value="Genomic_DNA"/>
</dbReference>
<dbReference type="InterPro" id="IPR036561">
    <property type="entry name" value="MAM33_sf"/>
</dbReference>
<dbReference type="GO" id="GO:0005759">
    <property type="term" value="C:mitochondrial matrix"/>
    <property type="evidence" value="ECO:0007669"/>
    <property type="project" value="InterPro"/>
</dbReference>
<gene>
    <name evidence="2" type="ORF">PCL_10768</name>
</gene>
<dbReference type="Proteomes" id="UP000245956">
    <property type="component" value="Unassembled WGS sequence"/>
</dbReference>
<dbReference type="Pfam" id="PF11176">
    <property type="entry name" value="Tma16"/>
    <property type="match status" value="1"/>
</dbReference>
<dbReference type="InterPro" id="IPR038356">
    <property type="entry name" value="Tma16_sf"/>
</dbReference>
<protein>
    <submittedName>
        <fullName evidence="2">Glycoprotein suaprga1</fullName>
    </submittedName>
</protein>